<reference evidence="10 11" key="1">
    <citation type="journal article" date="2020" name="Cell Host Microbe">
        <title>Functional and Genomic Variation between Human-Derived Isolates of Lachnospiraceae Reveals Inter- and Intra-Species Diversity.</title>
        <authorList>
            <person name="Sorbara M.T."/>
            <person name="Littmann E.R."/>
            <person name="Fontana E."/>
            <person name="Moody T.U."/>
            <person name="Kohout C.E."/>
            <person name="Gjonbalaj M."/>
            <person name="Eaton V."/>
            <person name="Seok R."/>
            <person name="Leiner I.M."/>
            <person name="Pamer E.G."/>
        </authorList>
    </citation>
    <scope>NUCLEOTIDE SEQUENCE [LARGE SCALE GENOMIC DNA]</scope>
    <source>
        <strain evidence="10 11">MSK.1.17</strain>
    </source>
</reference>
<feature type="domain" description="TRAP C4-dicarboxylate transport system permease DctM subunit" evidence="8">
    <location>
        <begin position="10"/>
        <end position="448"/>
    </location>
</feature>
<feature type="transmembrane region" description="Helical" evidence="7">
    <location>
        <begin position="181"/>
        <end position="206"/>
    </location>
</feature>
<reference evidence="9" key="3">
    <citation type="submission" date="2022-01" db="EMBL/GenBank/DDBJ databases">
        <title>Collection of gut derived symbiotic bacterial strains cultured from healthy donors.</title>
        <authorList>
            <person name="Lin H."/>
            <person name="Kohout C."/>
            <person name="Waligurski E."/>
            <person name="Pamer E.G."/>
        </authorList>
    </citation>
    <scope>NUCLEOTIDE SEQUENCE</scope>
    <source>
        <strain evidence="9">DFI.6.55</strain>
    </source>
</reference>
<evidence type="ECO:0000256" key="5">
    <source>
        <dbReference type="ARBA" id="ARBA00022989"/>
    </source>
</evidence>
<evidence type="ECO:0000256" key="2">
    <source>
        <dbReference type="ARBA" id="ARBA00022475"/>
    </source>
</evidence>
<dbReference type="PANTHER" id="PTHR33362:SF2">
    <property type="entry name" value="TRAP TRANSPORTER LARGE PERMEASE PROTEIN"/>
    <property type="match status" value="1"/>
</dbReference>
<comment type="caution">
    <text evidence="9">The sequence shown here is derived from an EMBL/GenBank/DDBJ whole genome shotgun (WGS) entry which is preliminary data.</text>
</comment>
<feature type="transmembrane region" description="Helical" evidence="7">
    <location>
        <begin position="305"/>
        <end position="323"/>
    </location>
</feature>
<comment type="subcellular location">
    <subcellularLocation>
        <location evidence="1">Cell inner membrane</location>
        <topology evidence="1">Multi-pass membrane protein</topology>
    </subcellularLocation>
</comment>
<proteinExistence type="predicted"/>
<dbReference type="Pfam" id="PF06808">
    <property type="entry name" value="DctM"/>
    <property type="match status" value="1"/>
</dbReference>
<reference evidence="10" key="2">
    <citation type="submission" date="2020-02" db="EMBL/GenBank/DDBJ databases">
        <authorList>
            <person name="Littmann E."/>
            <person name="Sorbara M."/>
        </authorList>
    </citation>
    <scope>NUCLEOTIDE SEQUENCE</scope>
    <source>
        <strain evidence="10">MSK.1.17</strain>
    </source>
</reference>
<dbReference type="InterPro" id="IPR004681">
    <property type="entry name" value="TRAP_DctM"/>
</dbReference>
<evidence type="ECO:0000313" key="10">
    <source>
        <dbReference type="EMBL" id="NSJ51302.1"/>
    </source>
</evidence>
<feature type="transmembrane region" description="Helical" evidence="7">
    <location>
        <begin position="59"/>
        <end position="87"/>
    </location>
</feature>
<evidence type="ECO:0000256" key="3">
    <source>
        <dbReference type="ARBA" id="ARBA00022519"/>
    </source>
</evidence>
<keyword evidence="6 7" id="KW-0472">Membrane</keyword>
<dbReference type="EMBL" id="JAAITT010000038">
    <property type="protein sequence ID" value="NSJ51302.1"/>
    <property type="molecule type" value="Genomic_DNA"/>
</dbReference>
<feature type="transmembrane region" description="Helical" evidence="7">
    <location>
        <begin position="259"/>
        <end position="284"/>
    </location>
</feature>
<keyword evidence="3" id="KW-0997">Cell inner membrane</keyword>
<evidence type="ECO:0000313" key="12">
    <source>
        <dbReference type="Proteomes" id="UP001299608"/>
    </source>
</evidence>
<evidence type="ECO:0000313" key="9">
    <source>
        <dbReference type="EMBL" id="MCG4746026.1"/>
    </source>
</evidence>
<dbReference type="RefSeq" id="WP_118708564.1">
    <property type="nucleotide sequence ID" value="NZ_JAAITT010000038.1"/>
</dbReference>
<evidence type="ECO:0000256" key="4">
    <source>
        <dbReference type="ARBA" id="ARBA00022692"/>
    </source>
</evidence>
<feature type="transmembrane region" description="Helical" evidence="7">
    <location>
        <begin position="428"/>
        <end position="451"/>
    </location>
</feature>
<dbReference type="InterPro" id="IPR010656">
    <property type="entry name" value="DctM"/>
</dbReference>
<keyword evidence="2" id="KW-1003">Cell membrane</keyword>
<evidence type="ECO:0000256" key="6">
    <source>
        <dbReference type="ARBA" id="ARBA00023136"/>
    </source>
</evidence>
<accession>A0AAW5C0E9</accession>
<organism evidence="9 12">
    <name type="scientific">Enterocloster aldenensis</name>
    <dbReference type="NCBI Taxonomy" id="358742"/>
    <lineage>
        <taxon>Bacteria</taxon>
        <taxon>Bacillati</taxon>
        <taxon>Bacillota</taxon>
        <taxon>Clostridia</taxon>
        <taxon>Lachnospirales</taxon>
        <taxon>Lachnospiraceae</taxon>
        <taxon>Enterocloster</taxon>
    </lineage>
</organism>
<dbReference type="GO" id="GO:0022857">
    <property type="term" value="F:transmembrane transporter activity"/>
    <property type="evidence" value="ECO:0007669"/>
    <property type="project" value="TreeGrafter"/>
</dbReference>
<evidence type="ECO:0000259" key="8">
    <source>
        <dbReference type="Pfam" id="PF06808"/>
    </source>
</evidence>
<dbReference type="Proteomes" id="UP000669239">
    <property type="component" value="Unassembled WGS sequence"/>
</dbReference>
<feature type="transmembrane region" description="Helical" evidence="7">
    <location>
        <begin position="6"/>
        <end position="22"/>
    </location>
</feature>
<feature type="transmembrane region" description="Helical" evidence="7">
    <location>
        <begin position="227"/>
        <end position="247"/>
    </location>
</feature>
<feature type="transmembrane region" description="Helical" evidence="7">
    <location>
        <begin position="401"/>
        <end position="421"/>
    </location>
</feature>
<evidence type="ECO:0000313" key="11">
    <source>
        <dbReference type="Proteomes" id="UP000669239"/>
    </source>
</evidence>
<keyword evidence="11" id="KW-1185">Reference proteome</keyword>
<gene>
    <name evidence="10" type="ORF">G5B36_21695</name>
    <name evidence="9" type="ORF">L0N08_11430</name>
</gene>
<feature type="transmembrane region" description="Helical" evidence="7">
    <location>
        <begin position="99"/>
        <end position="127"/>
    </location>
</feature>
<dbReference type="Proteomes" id="UP001299608">
    <property type="component" value="Unassembled WGS sequence"/>
</dbReference>
<keyword evidence="5 7" id="KW-1133">Transmembrane helix</keyword>
<evidence type="ECO:0000256" key="7">
    <source>
        <dbReference type="SAM" id="Phobius"/>
    </source>
</evidence>
<dbReference type="GO" id="GO:0005886">
    <property type="term" value="C:plasma membrane"/>
    <property type="evidence" value="ECO:0007669"/>
    <property type="project" value="UniProtKB-SubCell"/>
</dbReference>
<dbReference type="EMBL" id="JAKNGE010000012">
    <property type="protein sequence ID" value="MCG4746026.1"/>
    <property type="molecule type" value="Genomic_DNA"/>
</dbReference>
<feature type="transmembrane region" description="Helical" evidence="7">
    <location>
        <begin position="368"/>
        <end position="395"/>
    </location>
</feature>
<name>A0AAW5C0E9_9FIRM</name>
<evidence type="ECO:0000256" key="1">
    <source>
        <dbReference type="ARBA" id="ARBA00004429"/>
    </source>
</evidence>
<sequence length="453" mass="48670">MPIELVYLAALLITICIFFIVLKRPIYEGMLAGFIVMLAMTNQWSHAWEFVYKTSTNTLFYAIVAFMVVAQIFTGTKVIDACVEVVLSIFGRIKGGTGYVALLVSSFMGALSGSAAGNVAATGVFTIPSMKQSGFPDYLASNICMASSTMGNMIPPSGIIVASFGILTTLYGDERYAMSQFWLLMWGISLWFIIQRALTIFFFCKYHKIQALPASQVPKFGDAMRRGWRSMMIPVVILLPFLLDALLKDNFFTSRLTSAGASALSGSVLLFTPGIAAVYALFIIRRNMKVGPKQIAALLQKGTKSIVPVAATIFFAYCISNLFESLNVGANIGAMISGWGLGLVPLALIIPLFTAVLGMILPGSSQVAIFGTAIVSVMAAAGANPFLVAGLLPVICGAMEGMTPPLALCMYTAMGISGSAMKETTQNCIIWCVLHYLLSVLFLIGIIPTLWVV</sequence>
<protein>
    <submittedName>
        <fullName evidence="10">TRAP transporter large permease subunit</fullName>
    </submittedName>
    <submittedName>
        <fullName evidence="9">TRAP transporter permease</fullName>
    </submittedName>
</protein>
<dbReference type="PANTHER" id="PTHR33362">
    <property type="entry name" value="SIALIC ACID TRAP TRANSPORTER PERMEASE PROTEIN SIAT-RELATED"/>
    <property type="match status" value="1"/>
</dbReference>
<feature type="transmembrane region" description="Helical" evidence="7">
    <location>
        <begin position="343"/>
        <end position="361"/>
    </location>
</feature>
<keyword evidence="4 7" id="KW-0812">Transmembrane</keyword>
<feature type="transmembrane region" description="Helical" evidence="7">
    <location>
        <begin position="29"/>
        <end position="47"/>
    </location>
</feature>
<dbReference type="AlphaFoldDB" id="A0AAW5C0E9"/>